<dbReference type="PANTHER" id="PTHR43775">
    <property type="entry name" value="FATTY ACID SYNTHASE"/>
    <property type="match status" value="1"/>
</dbReference>
<dbReference type="SUPFAM" id="SSF51735">
    <property type="entry name" value="NAD(P)-binding Rossmann-fold domains"/>
    <property type="match status" value="1"/>
</dbReference>
<evidence type="ECO:0000256" key="1">
    <source>
        <dbReference type="ARBA" id="ARBA00022450"/>
    </source>
</evidence>
<dbReference type="InterPro" id="IPR020841">
    <property type="entry name" value="PKS_Beta-ketoAc_synthase_dom"/>
</dbReference>
<dbReference type="SUPFAM" id="SSF55048">
    <property type="entry name" value="Probable ACP-binding domain of malonyl-CoA ACP transacylase"/>
    <property type="match status" value="1"/>
</dbReference>
<dbReference type="Pfam" id="PF14765">
    <property type="entry name" value="PS-DH"/>
    <property type="match status" value="1"/>
</dbReference>
<keyword evidence="1" id="KW-0596">Phosphopantetheine</keyword>
<comment type="caution">
    <text evidence="7">The sequence shown here is derived from an EMBL/GenBank/DDBJ whole genome shotgun (WGS) entry which is preliminary data.</text>
</comment>
<dbReference type="InterPro" id="IPR049552">
    <property type="entry name" value="PKS_DH_N"/>
</dbReference>
<dbReference type="PROSITE" id="PS52019">
    <property type="entry name" value="PKS_MFAS_DH"/>
    <property type="match status" value="1"/>
</dbReference>
<dbReference type="SUPFAM" id="SSF52151">
    <property type="entry name" value="FabD/lysophospholipase-like"/>
    <property type="match status" value="1"/>
</dbReference>
<dbReference type="InterPro" id="IPR050091">
    <property type="entry name" value="PKS_NRPS_Biosynth_Enz"/>
</dbReference>
<dbReference type="SUPFAM" id="SSF53901">
    <property type="entry name" value="Thiolase-like"/>
    <property type="match status" value="1"/>
</dbReference>
<dbReference type="InterPro" id="IPR016039">
    <property type="entry name" value="Thiolase-like"/>
</dbReference>
<dbReference type="Gene3D" id="1.10.1200.10">
    <property type="entry name" value="ACP-like"/>
    <property type="match status" value="1"/>
</dbReference>
<dbReference type="Gene3D" id="3.40.47.10">
    <property type="match status" value="1"/>
</dbReference>
<dbReference type="Pfam" id="PF00109">
    <property type="entry name" value="ketoacyl-synt"/>
    <property type="match status" value="1"/>
</dbReference>
<dbReference type="InterPro" id="IPR014043">
    <property type="entry name" value="Acyl_transferase_dom"/>
</dbReference>
<organism evidence="7 8">
    <name type="scientific">Haloechinothrix salitolerans</name>
    <dbReference type="NCBI Taxonomy" id="926830"/>
    <lineage>
        <taxon>Bacteria</taxon>
        <taxon>Bacillati</taxon>
        <taxon>Actinomycetota</taxon>
        <taxon>Actinomycetes</taxon>
        <taxon>Pseudonocardiales</taxon>
        <taxon>Pseudonocardiaceae</taxon>
        <taxon>Haloechinothrix</taxon>
    </lineage>
</organism>
<dbReference type="SMART" id="SM00826">
    <property type="entry name" value="PKS_DH"/>
    <property type="match status" value="1"/>
</dbReference>
<dbReference type="InterPro" id="IPR042104">
    <property type="entry name" value="PKS_dehydratase_sf"/>
</dbReference>
<evidence type="ECO:0000259" key="6">
    <source>
        <dbReference type="PROSITE" id="PS52019"/>
    </source>
</evidence>
<feature type="region of interest" description="N-terminal hotdog fold" evidence="4">
    <location>
        <begin position="1409"/>
        <end position="1548"/>
    </location>
</feature>
<dbReference type="InterPro" id="IPR020807">
    <property type="entry name" value="PKS_DH"/>
</dbReference>
<dbReference type="CDD" id="cd00833">
    <property type="entry name" value="PKS"/>
    <property type="match status" value="1"/>
</dbReference>
<dbReference type="EMBL" id="JBHSXX010000001">
    <property type="protein sequence ID" value="MFC6866786.1"/>
    <property type="molecule type" value="Genomic_DNA"/>
</dbReference>
<dbReference type="Pfam" id="PF08659">
    <property type="entry name" value="KR"/>
    <property type="match status" value="1"/>
</dbReference>
<name>A0ABW2BUS3_9PSEU</name>
<proteinExistence type="predicted"/>
<reference evidence="8" key="1">
    <citation type="journal article" date="2019" name="Int. J. Syst. Evol. Microbiol.">
        <title>The Global Catalogue of Microorganisms (GCM) 10K type strain sequencing project: providing services to taxonomists for standard genome sequencing and annotation.</title>
        <authorList>
            <consortium name="The Broad Institute Genomics Platform"/>
            <consortium name="The Broad Institute Genome Sequencing Center for Infectious Disease"/>
            <person name="Wu L."/>
            <person name="Ma J."/>
        </authorList>
    </citation>
    <scope>NUCLEOTIDE SEQUENCE [LARGE SCALE GENOMIC DNA]</scope>
    <source>
        <strain evidence="8">KCTC 32255</strain>
    </source>
</reference>
<dbReference type="Gene3D" id="3.40.50.720">
    <property type="entry name" value="NAD(P)-binding Rossmann-like Domain"/>
    <property type="match status" value="1"/>
</dbReference>
<feature type="region of interest" description="C-terminal hotdog fold" evidence="4">
    <location>
        <begin position="1561"/>
        <end position="1701"/>
    </location>
</feature>
<protein>
    <submittedName>
        <fullName evidence="7">SDR family NAD(P)-dependent oxidoreductase</fullName>
    </submittedName>
</protein>
<dbReference type="InterPro" id="IPR036736">
    <property type="entry name" value="ACP-like_sf"/>
</dbReference>
<keyword evidence="3" id="KW-0808">Transferase</keyword>
<dbReference type="Pfam" id="PF02801">
    <property type="entry name" value="Ketoacyl-synt_C"/>
    <property type="match status" value="1"/>
</dbReference>
<dbReference type="InterPro" id="IPR016035">
    <property type="entry name" value="Acyl_Trfase/lysoPLipase"/>
</dbReference>
<dbReference type="RefSeq" id="WP_345405774.1">
    <property type="nucleotide sequence ID" value="NZ_BAABLA010000121.1"/>
</dbReference>
<dbReference type="Proteomes" id="UP001596337">
    <property type="component" value="Unassembled WGS sequence"/>
</dbReference>
<dbReference type="InterPro" id="IPR013968">
    <property type="entry name" value="PKS_KR"/>
</dbReference>
<dbReference type="SMART" id="SM00827">
    <property type="entry name" value="PKS_AT"/>
    <property type="match status" value="1"/>
</dbReference>
<dbReference type="InterPro" id="IPR014030">
    <property type="entry name" value="Ketoacyl_synth_N"/>
</dbReference>
<evidence type="ECO:0000256" key="3">
    <source>
        <dbReference type="ARBA" id="ARBA00022679"/>
    </source>
</evidence>
<dbReference type="Pfam" id="PF00698">
    <property type="entry name" value="Acyl_transf_1"/>
    <property type="match status" value="1"/>
</dbReference>
<evidence type="ECO:0000313" key="7">
    <source>
        <dbReference type="EMBL" id="MFC6866786.1"/>
    </source>
</evidence>
<accession>A0ABW2BUS3</accession>
<keyword evidence="8" id="KW-1185">Reference proteome</keyword>
<gene>
    <name evidence="7" type="ORF">ACFQGD_06465</name>
</gene>
<dbReference type="InterPro" id="IPR049551">
    <property type="entry name" value="PKS_DH_C"/>
</dbReference>
<dbReference type="PANTHER" id="PTHR43775:SF37">
    <property type="entry name" value="SI:DKEY-61P9.11"/>
    <property type="match status" value="1"/>
</dbReference>
<evidence type="ECO:0000256" key="4">
    <source>
        <dbReference type="PROSITE-ProRule" id="PRU01363"/>
    </source>
</evidence>
<feature type="active site" description="Proton acceptor; for dehydratase activity" evidence="4">
    <location>
        <position position="1454"/>
    </location>
</feature>
<evidence type="ECO:0000259" key="5">
    <source>
        <dbReference type="PROSITE" id="PS52004"/>
    </source>
</evidence>
<dbReference type="Pfam" id="PF21089">
    <property type="entry name" value="PKS_DH_N"/>
    <property type="match status" value="1"/>
</dbReference>
<evidence type="ECO:0000313" key="8">
    <source>
        <dbReference type="Proteomes" id="UP001596337"/>
    </source>
</evidence>
<dbReference type="InterPro" id="IPR001227">
    <property type="entry name" value="Ac_transferase_dom_sf"/>
</dbReference>
<dbReference type="InterPro" id="IPR014031">
    <property type="entry name" value="Ketoacyl_synth_C"/>
</dbReference>
<dbReference type="SMART" id="SM00822">
    <property type="entry name" value="PKS_KR"/>
    <property type="match status" value="1"/>
</dbReference>
<dbReference type="InterPro" id="IPR036291">
    <property type="entry name" value="NAD(P)-bd_dom_sf"/>
</dbReference>
<feature type="domain" description="PKS/mFAS DH" evidence="6">
    <location>
        <begin position="1409"/>
        <end position="1701"/>
    </location>
</feature>
<dbReference type="InterPro" id="IPR057326">
    <property type="entry name" value="KR_dom"/>
</dbReference>
<evidence type="ECO:0000256" key="2">
    <source>
        <dbReference type="ARBA" id="ARBA00022553"/>
    </source>
</evidence>
<dbReference type="SMART" id="SM00825">
    <property type="entry name" value="PKS_KS"/>
    <property type="match status" value="1"/>
</dbReference>
<dbReference type="PROSITE" id="PS52004">
    <property type="entry name" value="KS3_2"/>
    <property type="match status" value="1"/>
</dbReference>
<dbReference type="InterPro" id="IPR016036">
    <property type="entry name" value="Malonyl_transacylase_ACP-bd"/>
</dbReference>
<dbReference type="InterPro" id="IPR049900">
    <property type="entry name" value="PKS_mFAS_DH"/>
</dbReference>
<dbReference type="SUPFAM" id="SSF47336">
    <property type="entry name" value="ACP-like"/>
    <property type="match status" value="1"/>
</dbReference>
<keyword evidence="2" id="KW-0597">Phosphoprotein</keyword>
<dbReference type="Gene3D" id="3.40.366.10">
    <property type="entry name" value="Malonyl-Coenzyme A Acyl Carrier Protein, domain 2"/>
    <property type="match status" value="1"/>
</dbReference>
<feature type="domain" description="Ketosynthase family 3 (KS3)" evidence="5">
    <location>
        <begin position="3"/>
        <end position="457"/>
    </location>
</feature>
<dbReference type="Gene3D" id="3.10.129.110">
    <property type="entry name" value="Polyketide synthase dehydratase"/>
    <property type="match status" value="1"/>
</dbReference>
<sequence>MTRHRIAIVGMACRYPDANNPTRLWQTVLGRRRGFRAIPGNRLSSAYIGSRQEPDHTYVTHAGLLRDWEFDRTRFGIGGALYRATDETQWMALQVATEALADAGFPDAAGLDREQVGVVMGNSLTGEFTRAHQIRLRWPFVHRAAVAALERAGADESTSAATIAALEELLKEPFPVPGEDSLAGALANTIAGRICNHYDFNGTGYTVDGACASSLLAVMTASRALATGELDFALAGGVDLSLDPFELVGFARLGALADGEMRVYDAEPTGFLPGEGCGVVALMRAEDAESAGLRSYAHIVGWGTSSDGAGGLTRPESSGQARALRRAYEMSGVEPATIDLVEGHGTGTHVGDAAELTVLREIRGDTERQAALGSIKANIGHTKAAAGVAGLMKAALAVHHRVIPPTTGCREPHPLLTEHGSSLRIQPDAEPWRSAMPRASVSAMGFGGINTHVVLEGERTATAPQIPATTLAWSRPLPEHEIVLLGTSTASDLAARLDQIVERCGSLSAAEVHDFASTVAQTSSSNAPVRCALVVRSPEELVAAATKARKRLTDGDRRLVVDEAGGYVLGAGSRARIGLLFPGQAAPVRDVLSEWPVRVDVPPLPDDVTISEGDTDTSVAQPAIIRQSLAGLAWLSTLGCRPVGAVGHSLGEISALVWSGALTPEEGLWLAARRGQLMARHGVSGTTMAGVSAGPDTVRRLLSGTAVEIAGYNSPVQTTVAGPKSEVDDVVRRCQRDGIAATTLPVSHGFHSAAMAPVVEPFRRVLDQCDIGRPMSPVHSTVTGGLLDDDDDLVELLTEQLVTPVRFQQAAAALAERCDLLVEVGPGDTLRRIMEHGSAGIPSVSMDCGGSAGAGAFATAAMAAAGAVQLEPWFAGRGYRDVDIDQPLSLLSNPCEASSAPAVDAPPSQPRPEADVATEMVVSRGDDPLTALREQLGHTLELPLASIHAKSSVLGELHLNSLQLIELVATVASGLGKQPPAADRFVTDVTVSELAEIIEAQPDVGASEAPSVPGVRDWVRAFTRRWVPFTPTTGLTAPVAWTVHSLPGGPPVPLPEHGDDSAARRGLVLTVGARTEIEPTMSEVVDMVGRIRAVSPDLLVLLHHDHPAAAALARSIAAEVDDCAVTVVDAGADGEVDLACATEVGYRELRLDEDGGLAAAVTEPHRPSAGAPLPLRTGDVCLVTGGTTGITAHCAAELATVTGAKLVVLGRRAVDDPDVAAGLELLRQRVAADYVRCDVTDAAEVSTAVAAARERGPIRGLLHGAGSNEPRLLSALDEDTVRATVRPKVAGLRRLLAEVGDELTLVLGFGSIIGRMGLAGQSEYCVANDWMRHDLEAWAEKHPETRVHTLEWSLWSDIGMGERLGVVDRLRDQGIAPITPEAGAAAMLDVLTDDTAPPTVMLAGRFPATATLGQRSESWPTLRFAEEELVRVPGVEAVLQARLSLGSDPYLDDHRVDGVPMVPAVIGLEAMAQAAMAVTGRDRQEPVSFTDVSLRAPITVGEHEPRVLRVAALADDRGSAIDVDLRDDADDFGSVRFAATVSPPPAPPEAVSVPTPAPDGVAMSGPHPYYGTLLFHAGRFRRLVDYETLSAFRVRALVTAEEDRWFSQFHGQRLLLGDPGAHDAVLHVLLACVPHRQALPVGAERVTVWRAPAGQLRVLATERWHSADEYVFDVDAVDATGELVCRWDGLRLRAVSMREWRRPMPVRLLGPLLSRRIVELGIADDVELTTGRDVSETGAGALAASDAEIGVATAIRHGQEDTSQLRELAEQALRDAGVADTDRATLDRVESDLTVLRCGDASVVTGWFDTDLPGMLAVAVAVDGHR</sequence>
<feature type="active site" description="Proton donor; for dehydratase activity" evidence="4">
    <location>
        <position position="1623"/>
    </location>
</feature>